<dbReference type="EMBL" id="JBHTBH010000001">
    <property type="protein sequence ID" value="MFC7326657.1"/>
    <property type="molecule type" value="Genomic_DNA"/>
</dbReference>
<dbReference type="PANTHER" id="PTHR23407">
    <property type="entry name" value="ATPASE INHIBITOR/5-FORMYLTETRAHYDROFOLATE CYCLO-LIGASE"/>
    <property type="match status" value="1"/>
</dbReference>
<dbReference type="SUPFAM" id="SSF100950">
    <property type="entry name" value="NagB/RpiA/CoA transferase-like"/>
    <property type="match status" value="1"/>
</dbReference>
<sequence>MDVVGAKREMRRRILAARREMPAERRDRAGSAIRDALLAMPELTMGGTVAAYYSVGTEPDTRRLVAALWKHGCYVLLPVLLPGGDLDWAGYDGPDSLAPAGHGLLEPTGPRYGPDAVRRAAAVVCPALAVDEAGRRLGRGAGCYDRVLARVGPHTLTIAVIYDTEVVRELPAEPHDRPVRGVVTPGGGVRMLRPARG</sequence>
<dbReference type="PANTHER" id="PTHR23407:SF1">
    <property type="entry name" value="5-FORMYLTETRAHYDROFOLATE CYCLO-LIGASE"/>
    <property type="match status" value="1"/>
</dbReference>
<dbReference type="Proteomes" id="UP001596540">
    <property type="component" value="Unassembled WGS sequence"/>
</dbReference>
<keyword evidence="4" id="KW-0479">Metal-binding</keyword>
<organism evidence="5 6">
    <name type="scientific">Marinactinospora rubrisoli</name>
    <dbReference type="NCBI Taxonomy" id="2715399"/>
    <lineage>
        <taxon>Bacteria</taxon>
        <taxon>Bacillati</taxon>
        <taxon>Actinomycetota</taxon>
        <taxon>Actinomycetes</taxon>
        <taxon>Streptosporangiales</taxon>
        <taxon>Nocardiopsidaceae</taxon>
        <taxon>Marinactinospora</taxon>
    </lineage>
</organism>
<dbReference type="InterPro" id="IPR002698">
    <property type="entry name" value="FTHF_cligase"/>
</dbReference>
<dbReference type="InterPro" id="IPR037171">
    <property type="entry name" value="NagB/RpiA_transferase-like"/>
</dbReference>
<protein>
    <recommendedName>
        <fullName evidence="4">5-formyltetrahydrofolate cyclo-ligase</fullName>
        <ecNumber evidence="4">6.3.3.2</ecNumber>
    </recommendedName>
</protein>
<evidence type="ECO:0000256" key="3">
    <source>
        <dbReference type="ARBA" id="ARBA00022840"/>
    </source>
</evidence>
<keyword evidence="4" id="KW-0460">Magnesium</keyword>
<comment type="catalytic activity">
    <reaction evidence="4">
        <text>(6S)-5-formyl-5,6,7,8-tetrahydrofolate + ATP = (6R)-5,10-methenyltetrahydrofolate + ADP + phosphate</text>
        <dbReference type="Rhea" id="RHEA:10488"/>
        <dbReference type="ChEBI" id="CHEBI:30616"/>
        <dbReference type="ChEBI" id="CHEBI:43474"/>
        <dbReference type="ChEBI" id="CHEBI:57455"/>
        <dbReference type="ChEBI" id="CHEBI:57457"/>
        <dbReference type="ChEBI" id="CHEBI:456216"/>
        <dbReference type="EC" id="6.3.3.2"/>
    </reaction>
</comment>
<reference evidence="6" key="1">
    <citation type="journal article" date="2019" name="Int. J. Syst. Evol. Microbiol.">
        <title>The Global Catalogue of Microorganisms (GCM) 10K type strain sequencing project: providing services to taxonomists for standard genome sequencing and annotation.</title>
        <authorList>
            <consortium name="The Broad Institute Genomics Platform"/>
            <consortium name="The Broad Institute Genome Sequencing Center for Infectious Disease"/>
            <person name="Wu L."/>
            <person name="Ma J."/>
        </authorList>
    </citation>
    <scope>NUCLEOTIDE SEQUENCE [LARGE SCALE GENOMIC DNA]</scope>
    <source>
        <strain evidence="6">CGMCC 4.7382</strain>
    </source>
</reference>
<evidence type="ECO:0000313" key="6">
    <source>
        <dbReference type="Proteomes" id="UP001596540"/>
    </source>
</evidence>
<evidence type="ECO:0000256" key="4">
    <source>
        <dbReference type="RuleBase" id="RU361279"/>
    </source>
</evidence>
<comment type="similarity">
    <text evidence="1 4">Belongs to the 5-formyltetrahydrofolate cyclo-ligase family.</text>
</comment>
<keyword evidence="5" id="KW-0436">Ligase</keyword>
<comment type="caution">
    <text evidence="5">The sequence shown here is derived from an EMBL/GenBank/DDBJ whole genome shotgun (WGS) entry which is preliminary data.</text>
</comment>
<accession>A0ABW2KC88</accession>
<evidence type="ECO:0000256" key="1">
    <source>
        <dbReference type="ARBA" id="ARBA00010638"/>
    </source>
</evidence>
<dbReference type="Gene3D" id="3.40.50.10420">
    <property type="entry name" value="NagB/RpiA/CoA transferase-like"/>
    <property type="match status" value="1"/>
</dbReference>
<evidence type="ECO:0000256" key="2">
    <source>
        <dbReference type="ARBA" id="ARBA00022741"/>
    </source>
</evidence>
<dbReference type="EC" id="6.3.3.2" evidence="4"/>
<dbReference type="InterPro" id="IPR024185">
    <property type="entry name" value="FTHF_cligase-like_sf"/>
</dbReference>
<dbReference type="PIRSF" id="PIRSF006806">
    <property type="entry name" value="FTHF_cligase"/>
    <property type="match status" value="1"/>
</dbReference>
<keyword evidence="6" id="KW-1185">Reference proteome</keyword>
<proteinExistence type="inferred from homology"/>
<gene>
    <name evidence="5" type="ORF">ACFQRF_02785</name>
</gene>
<dbReference type="RefSeq" id="WP_379868509.1">
    <property type="nucleotide sequence ID" value="NZ_JBHTBH010000001.1"/>
</dbReference>
<dbReference type="NCBIfam" id="TIGR02727">
    <property type="entry name" value="MTHFS_bact"/>
    <property type="match status" value="1"/>
</dbReference>
<keyword evidence="3 4" id="KW-0067">ATP-binding</keyword>
<dbReference type="GO" id="GO:0030272">
    <property type="term" value="F:5-formyltetrahydrofolate cyclo-ligase activity"/>
    <property type="evidence" value="ECO:0007669"/>
    <property type="project" value="UniProtKB-EC"/>
</dbReference>
<name>A0ABW2KC88_9ACTN</name>
<keyword evidence="2 4" id="KW-0547">Nucleotide-binding</keyword>
<dbReference type="Pfam" id="PF01812">
    <property type="entry name" value="5-FTHF_cyc-lig"/>
    <property type="match status" value="1"/>
</dbReference>
<evidence type="ECO:0000313" key="5">
    <source>
        <dbReference type="EMBL" id="MFC7326657.1"/>
    </source>
</evidence>
<comment type="cofactor">
    <cofactor evidence="4">
        <name>Mg(2+)</name>
        <dbReference type="ChEBI" id="CHEBI:18420"/>
    </cofactor>
</comment>